<keyword evidence="4 5" id="KW-0274">FAD</keyword>
<dbReference type="EMBL" id="BAAAQR010000001">
    <property type="protein sequence ID" value="GAA2137287.1"/>
    <property type="molecule type" value="Genomic_DNA"/>
</dbReference>
<dbReference type="PANTHER" id="PTHR11552">
    <property type="entry name" value="GLUCOSE-METHANOL-CHOLINE GMC OXIDOREDUCTASE"/>
    <property type="match status" value="1"/>
</dbReference>
<evidence type="ECO:0000256" key="4">
    <source>
        <dbReference type="ARBA" id="ARBA00022827"/>
    </source>
</evidence>
<organism evidence="7 8">
    <name type="scientific">Nocardioides koreensis</name>
    <dbReference type="NCBI Taxonomy" id="433651"/>
    <lineage>
        <taxon>Bacteria</taxon>
        <taxon>Bacillati</taxon>
        <taxon>Actinomycetota</taxon>
        <taxon>Actinomycetes</taxon>
        <taxon>Propionibacteriales</taxon>
        <taxon>Nocardioidaceae</taxon>
        <taxon>Nocardioides</taxon>
    </lineage>
</organism>
<proteinExistence type="inferred from homology"/>
<evidence type="ECO:0000313" key="8">
    <source>
        <dbReference type="Proteomes" id="UP001501771"/>
    </source>
</evidence>
<evidence type="ECO:0000256" key="5">
    <source>
        <dbReference type="RuleBase" id="RU003968"/>
    </source>
</evidence>
<gene>
    <name evidence="7" type="ORF">GCM10009844_04210</name>
</gene>
<dbReference type="Proteomes" id="UP001501771">
    <property type="component" value="Unassembled WGS sequence"/>
</dbReference>
<keyword evidence="3 5" id="KW-0285">Flavoprotein</keyword>
<evidence type="ECO:0000256" key="1">
    <source>
        <dbReference type="ARBA" id="ARBA00001974"/>
    </source>
</evidence>
<evidence type="ECO:0000256" key="2">
    <source>
        <dbReference type="ARBA" id="ARBA00010790"/>
    </source>
</evidence>
<accession>A0ABN2Z5V8</accession>
<reference evidence="7 8" key="1">
    <citation type="journal article" date="2019" name="Int. J. Syst. Evol. Microbiol.">
        <title>The Global Catalogue of Microorganisms (GCM) 10K type strain sequencing project: providing services to taxonomists for standard genome sequencing and annotation.</title>
        <authorList>
            <consortium name="The Broad Institute Genomics Platform"/>
            <consortium name="The Broad Institute Genome Sequencing Center for Infectious Disease"/>
            <person name="Wu L."/>
            <person name="Ma J."/>
        </authorList>
    </citation>
    <scope>NUCLEOTIDE SEQUENCE [LARGE SCALE GENOMIC DNA]</scope>
    <source>
        <strain evidence="7 8">JCM 16022</strain>
    </source>
</reference>
<evidence type="ECO:0000313" key="7">
    <source>
        <dbReference type="EMBL" id="GAA2137287.1"/>
    </source>
</evidence>
<dbReference type="Pfam" id="PF00732">
    <property type="entry name" value="GMC_oxred_N"/>
    <property type="match status" value="1"/>
</dbReference>
<evidence type="ECO:0000259" key="6">
    <source>
        <dbReference type="PROSITE" id="PS00623"/>
    </source>
</evidence>
<comment type="caution">
    <text evidence="7">The sequence shown here is derived from an EMBL/GenBank/DDBJ whole genome shotgun (WGS) entry which is preliminary data.</text>
</comment>
<sequence length="524" mass="56427">MGSGSAGAALAGRLAMAGRSVILLEAGKHDHRFLVKKPGMIGPMHAEPRIKRTVDWGYRSTPQQHLLDRRMPVPRGKVVGGSSSINGMVYVRGNRANYDAWAAEGSTGWSADEVNAVYKRMEDFEDGESAYRGAGGPIRITRNRTPQEGTLHFIQATADTLGVKVLDDYNAESQEGIARMQQNAADGLRYSASRGYLHHQELPALDLQTRVLATRVVIENGRATGVEVQDRDGSRRVVRAAREVVLAAGFVGSPQLLMLSGIGHAEHLRGHGIDVVADLPVGDNLHDHLFHALTFHATSSTMRGNAFFFAKGVLKEVTRGDSFLANSVFESVGFVRTSQATDVPDLQLHLLPWAYVSPNQDAPVRHDVDPRPSITLLSTLIYPKSRGTLRLASTDPGASPLIDFNYLAEPADLEVLAEGSEMVREIMNGAAMGGHVKEEIHPGSHLTGAGLRREILNRATSVYHGVGTCRMGVDERAVVGPDLRVRGVEGLRVADASIMPSITGGNTNAPSIMIGDKAAELVLS</sequence>
<dbReference type="InterPro" id="IPR000172">
    <property type="entry name" value="GMC_OxRdtase_N"/>
</dbReference>
<dbReference type="InterPro" id="IPR007867">
    <property type="entry name" value="GMC_OxRtase_C"/>
</dbReference>
<dbReference type="PANTHER" id="PTHR11552:SF147">
    <property type="entry name" value="CHOLINE DEHYDROGENASE, MITOCHONDRIAL"/>
    <property type="match status" value="1"/>
</dbReference>
<dbReference type="InterPro" id="IPR012132">
    <property type="entry name" value="GMC_OxRdtase"/>
</dbReference>
<comment type="similarity">
    <text evidence="2 5">Belongs to the GMC oxidoreductase family.</text>
</comment>
<dbReference type="SUPFAM" id="SSF51905">
    <property type="entry name" value="FAD/NAD(P)-binding domain"/>
    <property type="match status" value="1"/>
</dbReference>
<keyword evidence="8" id="KW-1185">Reference proteome</keyword>
<dbReference type="Gene3D" id="3.50.50.60">
    <property type="entry name" value="FAD/NAD(P)-binding domain"/>
    <property type="match status" value="1"/>
</dbReference>
<dbReference type="InterPro" id="IPR036188">
    <property type="entry name" value="FAD/NAD-bd_sf"/>
</dbReference>
<dbReference type="SUPFAM" id="SSF54373">
    <property type="entry name" value="FAD-linked reductases, C-terminal domain"/>
    <property type="match status" value="1"/>
</dbReference>
<evidence type="ECO:0000256" key="3">
    <source>
        <dbReference type="ARBA" id="ARBA00022630"/>
    </source>
</evidence>
<comment type="cofactor">
    <cofactor evidence="1">
        <name>FAD</name>
        <dbReference type="ChEBI" id="CHEBI:57692"/>
    </cofactor>
</comment>
<dbReference type="PROSITE" id="PS00623">
    <property type="entry name" value="GMC_OXRED_1"/>
    <property type="match status" value="1"/>
</dbReference>
<dbReference type="Pfam" id="PF05199">
    <property type="entry name" value="GMC_oxred_C"/>
    <property type="match status" value="1"/>
</dbReference>
<dbReference type="PIRSF" id="PIRSF000137">
    <property type="entry name" value="Alcohol_oxidase"/>
    <property type="match status" value="1"/>
</dbReference>
<protein>
    <submittedName>
        <fullName evidence="7">GMC family oxidoreductase N-terminal domain-containing protein</fullName>
    </submittedName>
</protein>
<dbReference type="Gene3D" id="3.30.560.10">
    <property type="entry name" value="Glucose Oxidase, domain 3"/>
    <property type="match status" value="1"/>
</dbReference>
<feature type="domain" description="Glucose-methanol-choline oxidoreductase N-terminal" evidence="6">
    <location>
        <begin position="76"/>
        <end position="99"/>
    </location>
</feature>
<name>A0ABN2Z5V8_9ACTN</name>